<dbReference type="Pfam" id="PF03881">
    <property type="entry name" value="Fructosamin_kin"/>
    <property type="match status" value="1"/>
</dbReference>
<accession>L7LCY7</accession>
<dbReference type="Proteomes" id="UP000053405">
    <property type="component" value="Unassembled WGS sequence"/>
</dbReference>
<dbReference type="Gene3D" id="1.10.510.10">
    <property type="entry name" value="Transferase(Phosphotransferase) domain 1"/>
    <property type="match status" value="1"/>
</dbReference>
<dbReference type="AlphaFoldDB" id="L7LCY7"/>
<gene>
    <name evidence="2" type="ORF">GOHSU_27_00440</name>
</gene>
<dbReference type="PANTHER" id="PTHR12149">
    <property type="entry name" value="FRUCTOSAMINE 3 KINASE-RELATED PROTEIN"/>
    <property type="match status" value="1"/>
</dbReference>
<dbReference type="PANTHER" id="PTHR12149:SF8">
    <property type="entry name" value="PROTEIN-RIBULOSAMINE 3-KINASE"/>
    <property type="match status" value="1"/>
</dbReference>
<dbReference type="InterPro" id="IPR011009">
    <property type="entry name" value="Kinase-like_dom_sf"/>
</dbReference>
<reference evidence="2 3" key="1">
    <citation type="submission" date="2012-12" db="EMBL/GenBank/DDBJ databases">
        <title>Whole genome shotgun sequence of Gordonia hirsuta NBRC 16056.</title>
        <authorList>
            <person name="Isaki-Nakamura S."/>
            <person name="Hosoyama A."/>
            <person name="Tsuchikane K."/>
            <person name="Katsumata H."/>
            <person name="Baba S."/>
            <person name="Yamazaki S."/>
            <person name="Fujita N."/>
        </authorList>
    </citation>
    <scope>NUCLEOTIDE SEQUENCE [LARGE SCALE GENOMIC DNA]</scope>
    <source>
        <strain evidence="2 3">NBRC 16056</strain>
    </source>
</reference>
<dbReference type="OrthoDB" id="5291879at2"/>
<dbReference type="Gene3D" id="3.30.200.20">
    <property type="entry name" value="Phosphorylase Kinase, domain 1"/>
    <property type="match status" value="1"/>
</dbReference>
<sequence length="300" mass="32280">MTDHLPAELIDGLRVRAAHPVTGGDIARAYRLDTPDGPLFLKYAPDPAPDLFTREAAGLQILRAHRGGLGVPEVLRQSDSGLVLEWISAGPPGPATDTDFGRELAGLHAVTHPTFGAIDGAPTGYLGSVPIDLRPTEDWPEFFFTRRVVPLIGRAIAAGELPGRARTLAERLAPRAGELCGPPEPPALVHGDLWAGNRMIGRAGAQDAPADRATGHNWLIDPAAHWAHREIDLAMMTLFGGFGEDCFAAYDEAFPLSAGWRDRLRWYQLPPLLVHALLFGGGYGAAALRVLEHYARRPAA</sequence>
<dbReference type="eggNOG" id="COG3001">
    <property type="taxonomic scope" value="Bacteria"/>
</dbReference>
<dbReference type="Gene3D" id="1.20.1270.240">
    <property type="match status" value="1"/>
</dbReference>
<keyword evidence="1" id="KW-0808">Transferase</keyword>
<proteinExistence type="inferred from homology"/>
<evidence type="ECO:0008006" key="4">
    <source>
        <dbReference type="Google" id="ProtNLM"/>
    </source>
</evidence>
<name>L7LCY7_9ACTN</name>
<comment type="similarity">
    <text evidence="1">Belongs to the fructosamine kinase family.</text>
</comment>
<dbReference type="InterPro" id="IPR016477">
    <property type="entry name" value="Fructo-/Ketosamine-3-kinase"/>
</dbReference>
<dbReference type="PIRSF" id="PIRSF006221">
    <property type="entry name" value="Ketosamine-3-kinase"/>
    <property type="match status" value="1"/>
</dbReference>
<dbReference type="RefSeq" id="WP_005940979.1">
    <property type="nucleotide sequence ID" value="NZ_ATVK01000014.1"/>
</dbReference>
<evidence type="ECO:0000313" key="2">
    <source>
        <dbReference type="EMBL" id="GAC57908.1"/>
    </source>
</evidence>
<comment type="caution">
    <text evidence="2">The sequence shown here is derived from an EMBL/GenBank/DDBJ whole genome shotgun (WGS) entry which is preliminary data.</text>
</comment>
<keyword evidence="3" id="KW-1185">Reference proteome</keyword>
<protein>
    <recommendedName>
        <fullName evidence="4">Fructosamine kinase</fullName>
    </recommendedName>
</protein>
<dbReference type="GO" id="GO:0016301">
    <property type="term" value="F:kinase activity"/>
    <property type="evidence" value="ECO:0007669"/>
    <property type="project" value="UniProtKB-UniRule"/>
</dbReference>
<evidence type="ECO:0000256" key="1">
    <source>
        <dbReference type="PIRNR" id="PIRNR006221"/>
    </source>
</evidence>
<evidence type="ECO:0000313" key="3">
    <source>
        <dbReference type="Proteomes" id="UP000053405"/>
    </source>
</evidence>
<dbReference type="SUPFAM" id="SSF56112">
    <property type="entry name" value="Protein kinase-like (PK-like)"/>
    <property type="match status" value="1"/>
</dbReference>
<dbReference type="STRING" id="1121927.GOHSU_27_00440"/>
<organism evidence="2 3">
    <name type="scientific">Gordonia hirsuta DSM 44140 = NBRC 16056</name>
    <dbReference type="NCBI Taxonomy" id="1121927"/>
    <lineage>
        <taxon>Bacteria</taxon>
        <taxon>Bacillati</taxon>
        <taxon>Actinomycetota</taxon>
        <taxon>Actinomycetes</taxon>
        <taxon>Mycobacteriales</taxon>
        <taxon>Gordoniaceae</taxon>
        <taxon>Gordonia</taxon>
    </lineage>
</organism>
<dbReference type="EMBL" id="BANT01000027">
    <property type="protein sequence ID" value="GAC57908.1"/>
    <property type="molecule type" value="Genomic_DNA"/>
</dbReference>
<keyword evidence="1" id="KW-0418">Kinase</keyword>